<dbReference type="InterPro" id="IPR036513">
    <property type="entry name" value="STAS_dom_sf"/>
</dbReference>
<dbReference type="Pfam" id="PF00916">
    <property type="entry name" value="Sulfate_transp"/>
    <property type="match status" value="1"/>
</dbReference>
<sequence>MSMSDTGSPVLLPAITRWRQLSTGDRFSDLIAGLITAALLVPQGMAYATLAGLPAQAGLYTALAPLVLYALFGTSRVIAMGPMALTSLLVGETLHNANIPLSSYAGHAALLAALVGVWLLLIHACRLGRLIDFVSPSVMQGFTTASALMIVLSQASDLIGVSGAAGNAIERLLALARSLGEITPGSALFGGSAMVLLLAMRRGLSPLLKRLGLPDAAATVLGKTGPLIVLILALLLVPLWPRALAQVGQIPAGLPLPALPTLSFGAMDALWLPALGIALINYVSAISVAQTLAAKHRERLYPQRELWVLGAANLLAALTRGFPVTSGLGRAVVNDQAGSKTPLSSLFAALALMVVLLFATSLFAPLPQAVLAAIVIQAAIPLVNPSPLWRAWRYSRADGLAWLAAFAGVLLLGVMQGLLAGVGIALALLLARSSRPHIAEIGQLPDGGFRNCERFDVERLPHLMMVRPDANLHFANMGALERWINEHLFERTQVTDMVLVLSSVTHIDGAALHALETLDERLAAQGIALHLAELRGPVRDQLRHTAFMSDHHPRVFFTCAAAWQALSDDGIEFNI</sequence>
<dbReference type="EMBL" id="ONZI01000002">
    <property type="protein sequence ID" value="SPJ33897.1"/>
    <property type="molecule type" value="Genomic_DNA"/>
</dbReference>
<feature type="transmembrane region" description="Helical" evidence="5">
    <location>
        <begin position="220"/>
        <end position="240"/>
    </location>
</feature>
<feature type="transmembrane region" description="Helical" evidence="5">
    <location>
        <begin position="182"/>
        <end position="199"/>
    </location>
</feature>
<dbReference type="Pfam" id="PF01740">
    <property type="entry name" value="STAS"/>
    <property type="match status" value="1"/>
</dbReference>
<feature type="transmembrane region" description="Helical" evidence="5">
    <location>
        <begin position="370"/>
        <end position="389"/>
    </location>
</feature>
<dbReference type="SUPFAM" id="SSF52091">
    <property type="entry name" value="SpoIIaa-like"/>
    <property type="match status" value="1"/>
</dbReference>
<feature type="transmembrane region" description="Helical" evidence="5">
    <location>
        <begin position="30"/>
        <end position="50"/>
    </location>
</feature>
<feature type="domain" description="STAS" evidence="6">
    <location>
        <begin position="453"/>
        <end position="566"/>
    </location>
</feature>
<dbReference type="Proteomes" id="UP000244934">
    <property type="component" value="Unassembled WGS sequence"/>
</dbReference>
<evidence type="ECO:0000256" key="5">
    <source>
        <dbReference type="SAM" id="Phobius"/>
    </source>
</evidence>
<dbReference type="InterPro" id="IPR001902">
    <property type="entry name" value="SLC26A/SulP_fam"/>
</dbReference>
<feature type="transmembrane region" description="Helical" evidence="5">
    <location>
        <begin position="99"/>
        <end position="121"/>
    </location>
</feature>
<keyword evidence="2 5" id="KW-0812">Transmembrane</keyword>
<dbReference type="GO" id="GO:0016020">
    <property type="term" value="C:membrane"/>
    <property type="evidence" value="ECO:0007669"/>
    <property type="project" value="UniProtKB-SubCell"/>
</dbReference>
<gene>
    <name evidence="7" type="ORF">KSP9073_01921</name>
</gene>
<evidence type="ECO:0000313" key="7">
    <source>
        <dbReference type="EMBL" id="SPJ33897.1"/>
    </source>
</evidence>
<accession>A0A2R8CLW4</accession>
<dbReference type="AlphaFoldDB" id="A0A2R8CLW4"/>
<evidence type="ECO:0000256" key="4">
    <source>
        <dbReference type="ARBA" id="ARBA00023136"/>
    </source>
</evidence>
<reference evidence="8" key="1">
    <citation type="submission" date="2018-03" db="EMBL/GenBank/DDBJ databases">
        <authorList>
            <person name="Navarro De La Torre S."/>
        </authorList>
    </citation>
    <scope>NUCLEOTIDE SEQUENCE [LARGE SCALE GENOMIC DNA]</scope>
    <source>
        <strain evidence="8">EAod3</strain>
    </source>
</reference>
<evidence type="ECO:0000256" key="3">
    <source>
        <dbReference type="ARBA" id="ARBA00022989"/>
    </source>
</evidence>
<organism evidence="7 8">
    <name type="scientific">Kushneria phyllosphaerae</name>
    <dbReference type="NCBI Taxonomy" id="2100822"/>
    <lineage>
        <taxon>Bacteria</taxon>
        <taxon>Pseudomonadati</taxon>
        <taxon>Pseudomonadota</taxon>
        <taxon>Gammaproteobacteria</taxon>
        <taxon>Oceanospirillales</taxon>
        <taxon>Halomonadaceae</taxon>
        <taxon>Kushneria</taxon>
    </lineage>
</organism>
<protein>
    <submittedName>
        <fullName evidence="7">Putative sulfate transporter Rv1739c</fullName>
    </submittedName>
</protein>
<feature type="transmembrane region" description="Helical" evidence="5">
    <location>
        <begin position="133"/>
        <end position="152"/>
    </location>
</feature>
<evidence type="ECO:0000256" key="2">
    <source>
        <dbReference type="ARBA" id="ARBA00022692"/>
    </source>
</evidence>
<feature type="transmembrane region" description="Helical" evidence="5">
    <location>
        <begin position="343"/>
        <end position="363"/>
    </location>
</feature>
<proteinExistence type="predicted"/>
<keyword evidence="4 5" id="KW-0472">Membrane</keyword>
<dbReference type="GO" id="GO:0055085">
    <property type="term" value="P:transmembrane transport"/>
    <property type="evidence" value="ECO:0007669"/>
    <property type="project" value="InterPro"/>
</dbReference>
<keyword evidence="8" id="KW-1185">Reference proteome</keyword>
<dbReference type="Gene3D" id="3.30.750.24">
    <property type="entry name" value="STAS domain"/>
    <property type="match status" value="1"/>
</dbReference>
<dbReference type="CDD" id="cd07042">
    <property type="entry name" value="STAS_SulP_like_sulfate_transporter"/>
    <property type="match status" value="1"/>
</dbReference>
<keyword evidence="3 5" id="KW-1133">Transmembrane helix</keyword>
<feature type="transmembrane region" description="Helical" evidence="5">
    <location>
        <begin position="57"/>
        <end position="79"/>
    </location>
</feature>
<name>A0A2R8CLW4_9GAMM</name>
<evidence type="ECO:0000259" key="6">
    <source>
        <dbReference type="PROSITE" id="PS50801"/>
    </source>
</evidence>
<feature type="transmembrane region" description="Helical" evidence="5">
    <location>
        <begin position="270"/>
        <end position="294"/>
    </location>
</feature>
<dbReference type="InterPro" id="IPR002645">
    <property type="entry name" value="STAS_dom"/>
</dbReference>
<feature type="transmembrane region" description="Helical" evidence="5">
    <location>
        <begin position="401"/>
        <end position="431"/>
    </location>
</feature>
<dbReference type="PROSITE" id="PS50801">
    <property type="entry name" value="STAS"/>
    <property type="match status" value="1"/>
</dbReference>
<dbReference type="OrthoDB" id="9769739at2"/>
<dbReference type="InterPro" id="IPR011547">
    <property type="entry name" value="SLC26A/SulP_dom"/>
</dbReference>
<comment type="subcellular location">
    <subcellularLocation>
        <location evidence="1">Membrane</location>
        <topology evidence="1">Multi-pass membrane protein</topology>
    </subcellularLocation>
</comment>
<evidence type="ECO:0000256" key="1">
    <source>
        <dbReference type="ARBA" id="ARBA00004141"/>
    </source>
</evidence>
<evidence type="ECO:0000313" key="8">
    <source>
        <dbReference type="Proteomes" id="UP000244934"/>
    </source>
</evidence>
<dbReference type="PANTHER" id="PTHR11814">
    <property type="entry name" value="SULFATE TRANSPORTER"/>
    <property type="match status" value="1"/>
</dbReference>
<feature type="transmembrane region" description="Helical" evidence="5">
    <location>
        <begin position="306"/>
        <end position="323"/>
    </location>
</feature>